<dbReference type="InterPro" id="IPR054471">
    <property type="entry name" value="GPIID_WHD"/>
</dbReference>
<dbReference type="EMBL" id="CABFJX010000030">
    <property type="protein sequence ID" value="VTT59408.1"/>
    <property type="molecule type" value="Genomic_DNA"/>
</dbReference>
<organism evidence="7 8">
    <name type="scientific">Fusarium fujikuroi</name>
    <name type="common">Bakanae and foot rot disease fungus</name>
    <name type="synonym">Gibberella fujikuroi</name>
    <dbReference type="NCBI Taxonomy" id="5127"/>
    <lineage>
        <taxon>Eukaryota</taxon>
        <taxon>Fungi</taxon>
        <taxon>Dikarya</taxon>
        <taxon>Ascomycota</taxon>
        <taxon>Pezizomycotina</taxon>
        <taxon>Sordariomycetes</taxon>
        <taxon>Hypocreomycetidae</taxon>
        <taxon>Hypocreales</taxon>
        <taxon>Nectriaceae</taxon>
        <taxon>Fusarium</taxon>
        <taxon>Fusarium fujikuroi species complex</taxon>
    </lineage>
</organism>
<dbReference type="Pfam" id="PF12796">
    <property type="entry name" value="Ank_2"/>
    <property type="match status" value="1"/>
</dbReference>
<keyword evidence="1" id="KW-0677">Repeat</keyword>
<accession>A0A9Q9RHC0</accession>
<evidence type="ECO:0000256" key="2">
    <source>
        <dbReference type="PROSITE-ProRule" id="PRU00023"/>
    </source>
</evidence>
<feature type="region of interest" description="Disordered" evidence="3">
    <location>
        <begin position="929"/>
        <end position="963"/>
    </location>
</feature>
<dbReference type="Pfam" id="PF24809">
    <property type="entry name" value="DUF7708"/>
    <property type="match status" value="1"/>
</dbReference>
<dbReference type="PROSITE" id="PS50088">
    <property type="entry name" value="ANK_REPEAT"/>
    <property type="match status" value="2"/>
</dbReference>
<dbReference type="SUPFAM" id="SSF53474">
    <property type="entry name" value="alpha/beta-Hydrolases"/>
    <property type="match status" value="1"/>
</dbReference>
<keyword evidence="2" id="KW-0040">ANK repeat</keyword>
<gene>
    <name evidence="7" type="ORF">C2S_14138</name>
</gene>
<dbReference type="Gene3D" id="3.40.50.300">
    <property type="entry name" value="P-loop containing nucleotide triphosphate hydrolases"/>
    <property type="match status" value="2"/>
</dbReference>
<feature type="region of interest" description="Disordered" evidence="3">
    <location>
        <begin position="1075"/>
        <end position="1100"/>
    </location>
</feature>
<sequence>MADLVPVTAGASAGPQESLEHAIQDFQAILTDDQRRKLSNIGAIQDPDTVRIFTAQLDRESQLKKGRGIAGRLSSILQSVHRFSAVVDTFVSSHPEIAALVWGSVKLAMLIAVNYTRCFESVSALFMELSNQCPRFAEYQALYMTSTRLQKALCDFHASIIRCCKHVVEVIQRPWQKQLMAAFRFEQEFEPDASDIRRMGKNVKEEINFAKAQADRQDQMLQEKERVAASKQRSRLRKFIPKVESELDTIKELQVQRSTRRSIKERHRLIESLSSHDYETPFREARKKHQHSTAEWIIATSEFIRCANVINHVLVKKNRDDHVAFFFLQYDNSDSLTAESIIRSIIRQSVDATTLPEHIEHQLRELDQKHFVPLQNWELLLRQIIKTSGIFFIFIDGLDECDVAERRALLDALSSLATNTLSLRIFITSRDSVFVDLKGRFSQMEHASMNPVNLASDIRIYVEASVQERIRNEDLVLEDPRLLNHITDTLTRHADGMFLWVTFLIDEICIADCDDDIRQSLHSLPKNLEETFVRALSRIMSRQKKTALAQKVFRWVAVAKRPLTLNEIREAVSIGIGQPYLKSERLVREMSPIVLWCENLLQVTEDQPPSLQFAHSTIQEFITKGDLPTQLSDFHINVDKADHFAREIYVTYLHLNDFKTAIARRLQPLRVNPIAIAGSVLSTGPTELTSRFVDVFRHRRAKAGPDLAQALASYDRVDSIDRLHQSHLFLRSKALVLARKISEAWFAVVASDGKTDLQELRLLLATNNGWLSDLEEEVKAIREDKTICRWLFYLEDCQSKYSPAQRLLVISLMAIIMIPSAPKHRAHWTLEGDLRSLGHYVASAIDTDPKGKATGKAKRGIKFMLSRTPGFKPRSSASHSAMPCIVPTTGFSRILASTACWDPGQDGFWVLEAVADRKLPLPRHFIHQDEAQNEGKAAERHDSNDANPERQSFLTAPTAVPDRDDYLQSAQDHRRDRNHEQDRPIEARKVRPVLVLNSLEVRLAKEERSVEIESRQADLAIPPATLDRTVYFPRRNPSHTSKEMATVPELFVAIFATASVVLLATILHQRSLRQPLKSPATQTPTRRVDDTPAETSAPKTKKSLTLRIDEIPADHVDNLDRNLKSIHDKVVDLQGDANPMICRSLVSHGKDSLCATVSIKTSLSADDLSAQLRRAGNSYPYNYTCKFEGITPLYEDKNGADVDIIAVPGLGSHPLGSWKSPNSDDVWLRDFLSKDMPNIRVLLYGYDTTLPGSLSKQSIEDLGGALLEQIIAYRASDGTSHRPIIFAGHSLGGLLIKEALVRARRRCSNANSDLSKASYGLLFFGVPNLGLRNDQLRTLVRGQPNEALIHDLLVDSDSEPSAFLKRLADQFSESCKGYYKVVTFFERRLSPTLELNQDGKWRKTGRPSLLVTEKSTTSTGLVAVAEEDNIALNTDHSGLVKYDSRSQGDYTIVRERLRRLVDEARLEVAKRFAEHSLYQPLSETMKACLKSLAFENMDGRQVKIDDPAEGTCQWLLKHKTLIEWIHQHRGLLWIKGKPGSGKSTLVKYAQNALPPIYGTNTLVFSFFFHGRGHELQRTPIGLFRSLLHQLLKRVPGAVSDLIKYFEDKRTTEGEPGEKWQWDLKTLQAFLKSSLPIILKRFPVILFIDALDECGEQSAVGLVEYFEKLRSSLPPTESRFGIFFSCRHYPILELKGGSTILLDTANNTDIATYIQGRFSTCDPDADVEELILDRAQGVFMWAHFVVGRVLELKREGESRAKIKTEIKSTPQTLGKLYHGLIQGVKNSSDTLKLMQWICFSTRPLTTDEVQWAMIVDADCTHKSLDEYQNSDEFIADDKIERRINALSCGLAEIVQSRNARVVQFIHQSVKDFFIEGGLKALDNTTKAANLVIPTVHCHLSRCCIRYFKMVVLSQPGSGSLGEEDKSRFPLLHYATTSWVSHVKLGDPAEESPNDLVHLLGWPTELLVESWLRIYKALEPYEDDCPPSGSNLMHIVARHGLTKLLLCLLVNTGKAVVKMLLDTGKVDVNARDTKYGRTPLSWAAVNEYEAVVKILLNTGKVDVNATDENGQTPLSQAAVNRHEAVVKMLLDTGKVNIDATDENG</sequence>
<dbReference type="PANTHER" id="PTHR10039:SF5">
    <property type="entry name" value="NACHT DOMAIN-CONTAINING PROTEIN"/>
    <property type="match status" value="1"/>
</dbReference>
<feature type="domain" description="DUF7708" evidence="5">
    <location>
        <begin position="73"/>
        <end position="211"/>
    </location>
</feature>
<dbReference type="InterPro" id="IPR056884">
    <property type="entry name" value="NPHP3-like_N"/>
</dbReference>
<dbReference type="PROSITE" id="PS50297">
    <property type="entry name" value="ANK_REP_REGION"/>
    <property type="match status" value="2"/>
</dbReference>
<protein>
    <recommendedName>
        <fullName evidence="9">NACHT domain-containing protein</fullName>
    </recommendedName>
</protein>
<name>A0A9Q9RHC0_FUSFU</name>
<dbReference type="Pfam" id="PF22939">
    <property type="entry name" value="WHD_GPIID"/>
    <property type="match status" value="2"/>
</dbReference>
<dbReference type="InterPro" id="IPR027417">
    <property type="entry name" value="P-loop_NTPase"/>
</dbReference>
<dbReference type="InterPro" id="IPR036770">
    <property type="entry name" value="Ankyrin_rpt-contain_sf"/>
</dbReference>
<feature type="compositionally biased region" description="Basic and acidic residues" evidence="3">
    <location>
        <begin position="936"/>
        <end position="948"/>
    </location>
</feature>
<evidence type="ECO:0000313" key="8">
    <source>
        <dbReference type="Proteomes" id="UP000760494"/>
    </source>
</evidence>
<dbReference type="Gene3D" id="1.25.40.20">
    <property type="entry name" value="Ankyrin repeat-containing domain"/>
    <property type="match status" value="1"/>
</dbReference>
<feature type="repeat" description="ANK" evidence="2">
    <location>
        <begin position="2067"/>
        <end position="2091"/>
    </location>
</feature>
<feature type="domain" description="GPI inositol-deacylase winged helix" evidence="4">
    <location>
        <begin position="1780"/>
        <end position="1879"/>
    </location>
</feature>
<dbReference type="InterPro" id="IPR056125">
    <property type="entry name" value="DUF7708"/>
</dbReference>
<proteinExistence type="predicted"/>
<dbReference type="InterPro" id="IPR029058">
    <property type="entry name" value="AB_hydrolase_fold"/>
</dbReference>
<dbReference type="PANTHER" id="PTHR10039">
    <property type="entry name" value="AMELOGENIN"/>
    <property type="match status" value="1"/>
</dbReference>
<evidence type="ECO:0000259" key="4">
    <source>
        <dbReference type="Pfam" id="PF22939"/>
    </source>
</evidence>
<dbReference type="Proteomes" id="UP000760494">
    <property type="component" value="Unassembled WGS sequence"/>
</dbReference>
<feature type="domain" description="Nephrocystin 3-like N-terminal" evidence="6">
    <location>
        <begin position="306"/>
        <end position="430"/>
    </location>
</feature>
<dbReference type="InterPro" id="IPR002110">
    <property type="entry name" value="Ankyrin_rpt"/>
</dbReference>
<evidence type="ECO:0008006" key="9">
    <source>
        <dbReference type="Google" id="ProtNLM"/>
    </source>
</evidence>
<comment type="caution">
    <text evidence="7">The sequence shown here is derived from an EMBL/GenBank/DDBJ whole genome shotgun (WGS) entry which is preliminary data.</text>
</comment>
<evidence type="ECO:0000313" key="7">
    <source>
        <dbReference type="EMBL" id="VTT59408.1"/>
    </source>
</evidence>
<evidence type="ECO:0000256" key="1">
    <source>
        <dbReference type="ARBA" id="ARBA00022737"/>
    </source>
</evidence>
<dbReference type="Pfam" id="PF24883">
    <property type="entry name" value="NPHP3_N"/>
    <property type="match status" value="2"/>
</dbReference>
<dbReference type="SMART" id="SM00248">
    <property type="entry name" value="ANK"/>
    <property type="match status" value="3"/>
</dbReference>
<evidence type="ECO:0000259" key="5">
    <source>
        <dbReference type="Pfam" id="PF24809"/>
    </source>
</evidence>
<dbReference type="SUPFAM" id="SSF48403">
    <property type="entry name" value="Ankyrin repeat"/>
    <property type="match status" value="1"/>
</dbReference>
<dbReference type="SUPFAM" id="SSF52540">
    <property type="entry name" value="P-loop containing nucleoside triphosphate hydrolases"/>
    <property type="match status" value="1"/>
</dbReference>
<evidence type="ECO:0000256" key="3">
    <source>
        <dbReference type="SAM" id="MobiDB-lite"/>
    </source>
</evidence>
<feature type="repeat" description="ANK" evidence="2">
    <location>
        <begin position="2033"/>
        <end position="2057"/>
    </location>
</feature>
<feature type="domain" description="GPI inositol-deacylase winged helix" evidence="4">
    <location>
        <begin position="539"/>
        <end position="629"/>
    </location>
</feature>
<evidence type="ECO:0000259" key="6">
    <source>
        <dbReference type="Pfam" id="PF24883"/>
    </source>
</evidence>
<feature type="domain" description="Nephrocystin 3-like N-terminal" evidence="6">
    <location>
        <begin position="1510"/>
        <end position="1686"/>
    </location>
</feature>
<reference evidence="7" key="1">
    <citation type="submission" date="2019-05" db="EMBL/GenBank/DDBJ databases">
        <authorList>
            <person name="Piombo E."/>
        </authorList>
    </citation>
    <scope>NUCLEOTIDE SEQUENCE</scope>
    <source>
        <strain evidence="7">C2S</strain>
    </source>
</reference>
<dbReference type="Gene3D" id="3.40.50.1820">
    <property type="entry name" value="alpha/beta hydrolase"/>
    <property type="match status" value="1"/>
</dbReference>